<feature type="domain" description="ARID" evidence="3">
    <location>
        <begin position="266"/>
        <end position="369"/>
    </location>
</feature>
<dbReference type="CDD" id="cd16100">
    <property type="entry name" value="ARID"/>
    <property type="match status" value="1"/>
</dbReference>
<keyword evidence="2" id="KW-0812">Transmembrane</keyword>
<dbReference type="Pfam" id="PF01388">
    <property type="entry name" value="ARID"/>
    <property type="match status" value="1"/>
</dbReference>
<keyword evidence="2" id="KW-0472">Membrane</keyword>
<feature type="region of interest" description="Disordered" evidence="1">
    <location>
        <begin position="1"/>
        <end position="84"/>
    </location>
</feature>
<dbReference type="PROSITE" id="PS51011">
    <property type="entry name" value="ARID"/>
    <property type="match status" value="1"/>
</dbReference>
<dbReference type="InterPro" id="IPR036431">
    <property type="entry name" value="ARID_dom_sf"/>
</dbReference>
<dbReference type="GO" id="GO:0003677">
    <property type="term" value="F:DNA binding"/>
    <property type="evidence" value="ECO:0007669"/>
    <property type="project" value="InterPro"/>
</dbReference>
<name>A0A1X6MNL0_9APHY</name>
<evidence type="ECO:0000256" key="1">
    <source>
        <dbReference type="SAM" id="MobiDB-lite"/>
    </source>
</evidence>
<keyword evidence="2" id="KW-1133">Transmembrane helix</keyword>
<dbReference type="SMART" id="SM00501">
    <property type="entry name" value="BRIGHT"/>
    <property type="match status" value="1"/>
</dbReference>
<dbReference type="InterPro" id="IPR001606">
    <property type="entry name" value="ARID_dom"/>
</dbReference>
<dbReference type="RefSeq" id="XP_024334759.1">
    <property type="nucleotide sequence ID" value="XM_024482888.1"/>
</dbReference>
<accession>A0A1X6MNL0</accession>
<dbReference type="SUPFAM" id="SSF46774">
    <property type="entry name" value="ARID-like"/>
    <property type="match status" value="1"/>
</dbReference>
<dbReference type="OrthoDB" id="1938591at2759"/>
<organism evidence="4 5">
    <name type="scientific">Postia placenta MAD-698-R-SB12</name>
    <dbReference type="NCBI Taxonomy" id="670580"/>
    <lineage>
        <taxon>Eukaryota</taxon>
        <taxon>Fungi</taxon>
        <taxon>Dikarya</taxon>
        <taxon>Basidiomycota</taxon>
        <taxon>Agaricomycotina</taxon>
        <taxon>Agaricomycetes</taxon>
        <taxon>Polyporales</taxon>
        <taxon>Adustoporiaceae</taxon>
        <taxon>Rhodonia</taxon>
    </lineage>
</organism>
<dbReference type="STRING" id="670580.A0A1X6MNL0"/>
<keyword evidence="5" id="KW-1185">Reference proteome</keyword>
<dbReference type="Gene3D" id="1.10.150.60">
    <property type="entry name" value="ARID DNA-binding domain"/>
    <property type="match status" value="1"/>
</dbReference>
<dbReference type="SMART" id="SM01014">
    <property type="entry name" value="ARID"/>
    <property type="match status" value="1"/>
</dbReference>
<feature type="compositionally biased region" description="Polar residues" evidence="1">
    <location>
        <begin position="1"/>
        <end position="11"/>
    </location>
</feature>
<proteinExistence type="predicted"/>
<evidence type="ECO:0000259" key="3">
    <source>
        <dbReference type="PROSITE" id="PS51011"/>
    </source>
</evidence>
<protein>
    <recommendedName>
        <fullName evidence="3">ARID domain-containing protein</fullName>
    </recommendedName>
</protein>
<gene>
    <name evidence="4" type="ORF">POSPLADRAFT_1076098</name>
</gene>
<dbReference type="Proteomes" id="UP000194127">
    <property type="component" value="Unassembled WGS sequence"/>
</dbReference>
<dbReference type="AlphaFoldDB" id="A0A1X6MNL0"/>
<sequence length="506" mass="55411">MAQACPSSQPNAAPIGIESPAGPPPLFAGHPSSPAFTIERPSLFARPSKMTPLQIRRQERWNASSYPNRPPLIEGSSSRMGEAPDSYGLLSTPSLAILLEHNATASLSSFATSCTEPQASRRITIQQLIERQAEKPARRDGLLKSEEMQCMLYSLSKRAVKGARANVRASVRKLKLLEKECTLLSEDAYVGRAARLREELASRKKYLDRVLRDARQEREGIMRLKALARAQSDEIELRCAQAPTAHELSLVPAGKTSRWGVYPHDVLAQARFWSAYKTFCAGNVSEDGKSPLQYEGRVIDLYVLHTVVADLGGAEAVTRHGLWPFVGGKLGFSQVPATSHTPAISSLSSALYVYKIYCEYLDEYNKRSATSADLEDKEGAYHAQNCQLQSDLAPASPFHCQPSGEAVVASGGVMPSLVTTNRGRTYQYLALLQVIVLMVSTCFFILAYLKTGESWFLLCAAIEMLIGVHKKKPVRMAMQAESDGRCTAEKGWGVEGDVAVVAEKSK</sequence>
<evidence type="ECO:0000256" key="2">
    <source>
        <dbReference type="SAM" id="Phobius"/>
    </source>
</evidence>
<reference evidence="4 5" key="1">
    <citation type="submission" date="2017-04" db="EMBL/GenBank/DDBJ databases">
        <title>Genome Sequence of the Model Brown-Rot Fungus Postia placenta SB12.</title>
        <authorList>
            <consortium name="DOE Joint Genome Institute"/>
            <person name="Gaskell J."/>
            <person name="Kersten P."/>
            <person name="Larrondo L.F."/>
            <person name="Canessa P."/>
            <person name="Martinez D."/>
            <person name="Hibbett D."/>
            <person name="Schmoll M."/>
            <person name="Kubicek C.P."/>
            <person name="Martinez A.T."/>
            <person name="Yadav J."/>
            <person name="Master E."/>
            <person name="Magnuson J.K."/>
            <person name="James T."/>
            <person name="Yaver D."/>
            <person name="Berka R."/>
            <person name="Labutti K."/>
            <person name="Lipzen A."/>
            <person name="Aerts A."/>
            <person name="Barry K."/>
            <person name="Henrissat B."/>
            <person name="Blanchette R."/>
            <person name="Grigoriev I."/>
            <person name="Cullen D."/>
        </authorList>
    </citation>
    <scope>NUCLEOTIDE SEQUENCE [LARGE SCALE GENOMIC DNA]</scope>
    <source>
        <strain evidence="4 5">MAD-698-R-SB12</strain>
    </source>
</reference>
<dbReference type="EMBL" id="KZ110606">
    <property type="protein sequence ID" value="OSX57965.1"/>
    <property type="molecule type" value="Genomic_DNA"/>
</dbReference>
<evidence type="ECO:0000313" key="4">
    <source>
        <dbReference type="EMBL" id="OSX57965.1"/>
    </source>
</evidence>
<dbReference type="GeneID" id="36327837"/>
<feature type="transmembrane region" description="Helical" evidence="2">
    <location>
        <begin position="428"/>
        <end position="448"/>
    </location>
</feature>
<evidence type="ECO:0000313" key="5">
    <source>
        <dbReference type="Proteomes" id="UP000194127"/>
    </source>
</evidence>